<evidence type="ECO:0000256" key="7">
    <source>
        <dbReference type="RuleBase" id="RU361233"/>
    </source>
</evidence>
<dbReference type="PANTHER" id="PTHR36488">
    <property type="entry name" value="CASP-LIKE PROTEIN 1U1"/>
    <property type="match status" value="1"/>
</dbReference>
<feature type="domain" description="Casparian strip membrane protein" evidence="8">
    <location>
        <begin position="30"/>
        <end position="135"/>
    </location>
</feature>
<keyword evidence="3 7" id="KW-1003">Cell membrane</keyword>
<keyword evidence="10" id="KW-1185">Reference proteome</keyword>
<evidence type="ECO:0000256" key="5">
    <source>
        <dbReference type="ARBA" id="ARBA00022989"/>
    </source>
</evidence>
<evidence type="ECO:0000259" key="8">
    <source>
        <dbReference type="Pfam" id="PF04535"/>
    </source>
</evidence>
<name>A0AAU9RC95_THLAR</name>
<comment type="similarity">
    <text evidence="2 7">Belongs to the Casparian strip membrane proteins (CASP) family.</text>
</comment>
<comment type="subunit">
    <text evidence="7">Homodimer and heterodimers.</text>
</comment>
<evidence type="ECO:0000256" key="6">
    <source>
        <dbReference type="ARBA" id="ARBA00023136"/>
    </source>
</evidence>
<gene>
    <name evidence="9" type="ORF">TAV2_LOCUS3548</name>
</gene>
<keyword evidence="5 7" id="KW-1133">Transmembrane helix</keyword>
<dbReference type="Pfam" id="PF04535">
    <property type="entry name" value="CASP_dom"/>
    <property type="match status" value="2"/>
</dbReference>
<dbReference type="GO" id="GO:0005886">
    <property type="term" value="C:plasma membrane"/>
    <property type="evidence" value="ECO:0007669"/>
    <property type="project" value="UniProtKB-SubCell"/>
</dbReference>
<dbReference type="NCBIfam" id="TIGR01569">
    <property type="entry name" value="A_tha_TIGR01569"/>
    <property type="match status" value="2"/>
</dbReference>
<dbReference type="PANTHER" id="PTHR36488:SF12">
    <property type="entry name" value="CASP-LIKE PROTEIN"/>
    <property type="match status" value="1"/>
</dbReference>
<feature type="transmembrane region" description="Helical" evidence="7">
    <location>
        <begin position="37"/>
        <end position="57"/>
    </location>
</feature>
<evidence type="ECO:0000256" key="2">
    <source>
        <dbReference type="ARBA" id="ARBA00007651"/>
    </source>
</evidence>
<sequence>MEEEKQIEAGETSTSSRKVITLEPKLVIKKGISTIGFVLRVFAVFGTIGSALAMGTTQESVVSFTQLILLKAKYSDLPTLMFFVVANAVAGGYLVLSLPVSIFHIITTKAKTSRIILLAIDTVNASSFLLSYSSSLKLQLHCFMILKYITEKDKITCDPSQPFAYMKPICNFISKRADHLKCMFGFIVSYNKVMLVLVSSGASAATATVYLAHEGNTTANWPPICQQFNGFCERISGSLIGSFCALIFLMLLVINSAISLSRH</sequence>
<feature type="transmembrane region" description="Helical" evidence="7">
    <location>
        <begin position="77"/>
        <end position="106"/>
    </location>
</feature>
<dbReference type="InterPro" id="IPR006702">
    <property type="entry name" value="CASP_dom"/>
</dbReference>
<keyword evidence="4 7" id="KW-0812">Transmembrane</keyword>
<reference evidence="9 10" key="1">
    <citation type="submission" date="2022-03" db="EMBL/GenBank/DDBJ databases">
        <authorList>
            <person name="Nunn A."/>
            <person name="Chopra R."/>
            <person name="Nunn A."/>
            <person name="Contreras Garrido A."/>
        </authorList>
    </citation>
    <scope>NUCLEOTIDE SEQUENCE [LARGE SCALE GENOMIC DNA]</scope>
</reference>
<dbReference type="EMBL" id="OU466857">
    <property type="protein sequence ID" value="CAH2037798.1"/>
    <property type="molecule type" value="Genomic_DNA"/>
</dbReference>
<evidence type="ECO:0000256" key="3">
    <source>
        <dbReference type="ARBA" id="ARBA00022475"/>
    </source>
</evidence>
<accession>A0AAU9RC95</accession>
<keyword evidence="6 7" id="KW-0472">Membrane</keyword>
<feature type="transmembrane region" description="Helical" evidence="7">
    <location>
        <begin position="193"/>
        <end position="213"/>
    </location>
</feature>
<dbReference type="InterPro" id="IPR044173">
    <property type="entry name" value="CASPL"/>
</dbReference>
<evidence type="ECO:0000313" key="10">
    <source>
        <dbReference type="Proteomes" id="UP000836841"/>
    </source>
</evidence>
<feature type="domain" description="Casparian strip membrane protein" evidence="8">
    <location>
        <begin position="168"/>
        <end position="248"/>
    </location>
</feature>
<evidence type="ECO:0000313" key="9">
    <source>
        <dbReference type="EMBL" id="CAH2037798.1"/>
    </source>
</evidence>
<dbReference type="InterPro" id="IPR006459">
    <property type="entry name" value="CASP/CASPL"/>
</dbReference>
<organism evidence="9 10">
    <name type="scientific">Thlaspi arvense</name>
    <name type="common">Field penny-cress</name>
    <dbReference type="NCBI Taxonomy" id="13288"/>
    <lineage>
        <taxon>Eukaryota</taxon>
        <taxon>Viridiplantae</taxon>
        <taxon>Streptophyta</taxon>
        <taxon>Embryophyta</taxon>
        <taxon>Tracheophyta</taxon>
        <taxon>Spermatophyta</taxon>
        <taxon>Magnoliopsida</taxon>
        <taxon>eudicotyledons</taxon>
        <taxon>Gunneridae</taxon>
        <taxon>Pentapetalae</taxon>
        <taxon>rosids</taxon>
        <taxon>malvids</taxon>
        <taxon>Brassicales</taxon>
        <taxon>Brassicaceae</taxon>
        <taxon>Thlaspideae</taxon>
        <taxon>Thlaspi</taxon>
    </lineage>
</organism>
<comment type="subcellular location">
    <subcellularLocation>
        <location evidence="1 7">Cell membrane</location>
        <topology evidence="1 7">Multi-pass membrane protein</topology>
    </subcellularLocation>
</comment>
<protein>
    <recommendedName>
        <fullName evidence="7">CASP-like protein</fullName>
    </recommendedName>
</protein>
<feature type="transmembrane region" description="Helical" evidence="7">
    <location>
        <begin position="239"/>
        <end position="260"/>
    </location>
</feature>
<evidence type="ECO:0000256" key="1">
    <source>
        <dbReference type="ARBA" id="ARBA00004651"/>
    </source>
</evidence>
<dbReference type="AlphaFoldDB" id="A0AAU9RC95"/>
<evidence type="ECO:0000256" key="4">
    <source>
        <dbReference type="ARBA" id="ARBA00022692"/>
    </source>
</evidence>
<dbReference type="Proteomes" id="UP000836841">
    <property type="component" value="Chromosome 1"/>
</dbReference>
<proteinExistence type="inferred from homology"/>